<proteinExistence type="predicted"/>
<accession>A0ABX0RBK9</accession>
<keyword evidence="3" id="KW-1185">Reference proteome</keyword>
<protein>
    <submittedName>
        <fullName evidence="2">Uncharacterized protein</fullName>
    </submittedName>
</protein>
<gene>
    <name evidence="2" type="ORF">F3J40_08775</name>
</gene>
<keyword evidence="1" id="KW-1133">Transmembrane helix</keyword>
<keyword evidence="1" id="KW-0472">Membrane</keyword>
<dbReference type="EMBL" id="VWXF01000002">
    <property type="protein sequence ID" value="NIF21686.1"/>
    <property type="molecule type" value="Genomic_DNA"/>
</dbReference>
<evidence type="ECO:0000256" key="1">
    <source>
        <dbReference type="SAM" id="Phobius"/>
    </source>
</evidence>
<sequence length="79" mass="8622">MSDNTMTADESIKLQAEISKLIAESIKLNAETSKMNAETIKLLADTGNTFREIFWYPVAIATGLIGVVVACTTFLLKIL</sequence>
<feature type="transmembrane region" description="Helical" evidence="1">
    <location>
        <begin position="53"/>
        <end position="76"/>
    </location>
</feature>
<organism evidence="2 3">
    <name type="scientific">Candidatus Pantoea multigeneris</name>
    <dbReference type="NCBI Taxonomy" id="2608357"/>
    <lineage>
        <taxon>Bacteria</taxon>
        <taxon>Pseudomonadati</taxon>
        <taxon>Pseudomonadota</taxon>
        <taxon>Gammaproteobacteria</taxon>
        <taxon>Enterobacterales</taxon>
        <taxon>Erwiniaceae</taxon>
        <taxon>Pantoea</taxon>
    </lineage>
</organism>
<dbReference type="Proteomes" id="UP001515683">
    <property type="component" value="Unassembled WGS sequence"/>
</dbReference>
<name>A0ABX0RBK9_9GAMM</name>
<evidence type="ECO:0000313" key="3">
    <source>
        <dbReference type="Proteomes" id="UP001515683"/>
    </source>
</evidence>
<reference evidence="2 3" key="1">
    <citation type="journal article" date="2019" name="bioRxiv">
        <title>Bacteria contribute to plant secondary compound degradation in a generalist herbivore system.</title>
        <authorList>
            <person name="Francoeur C.B."/>
            <person name="Khadempour L."/>
            <person name="Moreira-Soto R.D."/>
            <person name="Gotting K."/>
            <person name="Book A.J."/>
            <person name="Pinto-Tomas A.A."/>
            <person name="Keefover-Ring K."/>
            <person name="Currie C.R."/>
        </authorList>
    </citation>
    <scope>NUCLEOTIDE SEQUENCE [LARGE SCALE GENOMIC DNA]</scope>
    <source>
        <strain evidence="2">Acro-835</strain>
    </source>
</reference>
<evidence type="ECO:0000313" key="2">
    <source>
        <dbReference type="EMBL" id="NIF21686.1"/>
    </source>
</evidence>
<dbReference type="RefSeq" id="WP_167013773.1">
    <property type="nucleotide sequence ID" value="NZ_VWXF01000002.1"/>
</dbReference>
<comment type="caution">
    <text evidence="2">The sequence shown here is derived from an EMBL/GenBank/DDBJ whole genome shotgun (WGS) entry which is preliminary data.</text>
</comment>
<keyword evidence="1" id="KW-0812">Transmembrane</keyword>